<dbReference type="InterPro" id="IPR036621">
    <property type="entry name" value="Anticodon-bd_dom_sf"/>
</dbReference>
<dbReference type="GO" id="GO:0005737">
    <property type="term" value="C:cytoplasm"/>
    <property type="evidence" value="ECO:0007669"/>
    <property type="project" value="UniProtKB-SubCell"/>
</dbReference>
<dbReference type="InterPro" id="IPR018163">
    <property type="entry name" value="Thr/Ala-tRNA-synth_IIc_edit"/>
</dbReference>
<evidence type="ECO:0000256" key="6">
    <source>
        <dbReference type="ARBA" id="ARBA00022723"/>
    </source>
</evidence>
<keyword evidence="7 14" id="KW-0547">Nucleotide-binding</keyword>
<accession>A0A2H0VCV5</accession>
<feature type="binding site" evidence="14">
    <location>
        <position position="321"/>
    </location>
    <ligand>
        <name>Zn(2+)</name>
        <dbReference type="ChEBI" id="CHEBI:29105"/>
        <note>catalytic</note>
    </ligand>
</feature>
<dbReference type="Gene3D" id="3.30.980.10">
    <property type="entry name" value="Threonyl-trna Synthetase, Chain A, domain 2"/>
    <property type="match status" value="1"/>
</dbReference>
<keyword evidence="11 14" id="KW-0648">Protein biosynthesis</keyword>
<reference evidence="18" key="1">
    <citation type="submission" date="2017-09" db="EMBL/GenBank/DDBJ databases">
        <title>Depth-based differentiation of microbial function through sediment-hosted aquifers and enrichment of novel symbionts in the deep terrestrial subsurface.</title>
        <authorList>
            <person name="Probst A.J."/>
            <person name="Ladd B."/>
            <person name="Jarett J.K."/>
            <person name="Geller-Mcgrath D.E."/>
            <person name="Sieber C.M.K."/>
            <person name="Emerson J.B."/>
            <person name="Anantharaman K."/>
            <person name="Thomas B.C."/>
            <person name="Malmstrom R."/>
            <person name="Stieglmeier M."/>
            <person name="Klingl A."/>
            <person name="Woyke T."/>
            <person name="Ryan C.M."/>
            <person name="Banfield J.F."/>
        </authorList>
    </citation>
    <scope>NUCLEOTIDE SEQUENCE [LARGE SCALE GENOMIC DNA]</scope>
</reference>
<comment type="cofactor">
    <cofactor evidence="14">
        <name>Zn(2+)</name>
        <dbReference type="ChEBI" id="CHEBI:29105"/>
    </cofactor>
    <text evidence="14">Binds 1 zinc ion per subunit.</text>
</comment>
<comment type="catalytic activity">
    <reaction evidence="13 14">
        <text>tRNA(Thr) + L-threonine + ATP = L-threonyl-tRNA(Thr) + AMP + diphosphate + H(+)</text>
        <dbReference type="Rhea" id="RHEA:24624"/>
        <dbReference type="Rhea" id="RHEA-COMP:9670"/>
        <dbReference type="Rhea" id="RHEA-COMP:9704"/>
        <dbReference type="ChEBI" id="CHEBI:15378"/>
        <dbReference type="ChEBI" id="CHEBI:30616"/>
        <dbReference type="ChEBI" id="CHEBI:33019"/>
        <dbReference type="ChEBI" id="CHEBI:57926"/>
        <dbReference type="ChEBI" id="CHEBI:78442"/>
        <dbReference type="ChEBI" id="CHEBI:78534"/>
        <dbReference type="ChEBI" id="CHEBI:456215"/>
        <dbReference type="EC" id="6.1.1.3"/>
    </reaction>
</comment>
<evidence type="ECO:0000256" key="10">
    <source>
        <dbReference type="ARBA" id="ARBA00022884"/>
    </source>
</evidence>
<dbReference type="Gene3D" id="3.30.54.20">
    <property type="match status" value="1"/>
</dbReference>
<dbReference type="AlphaFoldDB" id="A0A2H0VCV5"/>
<dbReference type="InterPro" id="IPR012947">
    <property type="entry name" value="tRNA_SAD"/>
</dbReference>
<evidence type="ECO:0000256" key="14">
    <source>
        <dbReference type="HAMAP-Rule" id="MF_00184"/>
    </source>
</evidence>
<dbReference type="PANTHER" id="PTHR11451:SF44">
    <property type="entry name" value="THREONINE--TRNA LIGASE, CHLOROPLASTIC_MITOCHONDRIAL 2"/>
    <property type="match status" value="1"/>
</dbReference>
<dbReference type="PROSITE" id="PS50862">
    <property type="entry name" value="AA_TRNA_LIGASE_II"/>
    <property type="match status" value="1"/>
</dbReference>
<keyword evidence="3 14" id="KW-0963">Cytoplasm</keyword>
<comment type="caution">
    <text evidence="17">The sequence shown here is derived from an EMBL/GenBank/DDBJ whole genome shotgun (WGS) entry which is preliminary data.</text>
</comment>
<feature type="binding site" evidence="14">
    <location>
        <position position="499"/>
    </location>
    <ligand>
        <name>Zn(2+)</name>
        <dbReference type="ChEBI" id="CHEBI:29105"/>
        <note>catalytic</note>
    </ligand>
</feature>
<gene>
    <name evidence="14" type="primary">thrS</name>
    <name evidence="17" type="ORF">COT91_03945</name>
</gene>
<organism evidence="17 18">
    <name type="scientific">Candidatus Doudnabacteria bacterium CG10_big_fil_rev_8_21_14_0_10_41_10</name>
    <dbReference type="NCBI Taxonomy" id="1974551"/>
    <lineage>
        <taxon>Bacteria</taxon>
        <taxon>Candidatus Doudnaibacteriota</taxon>
    </lineage>
</organism>
<keyword evidence="9 14" id="KW-0067">ATP-binding</keyword>
<comment type="subcellular location">
    <subcellularLocation>
        <location evidence="1 14">Cytoplasm</location>
    </subcellularLocation>
</comment>
<dbReference type="FunFam" id="3.30.930.10:FF:000019">
    <property type="entry name" value="Threonine--tRNA ligase"/>
    <property type="match status" value="1"/>
</dbReference>
<feature type="binding site" evidence="14">
    <location>
        <position position="372"/>
    </location>
    <ligand>
        <name>Zn(2+)</name>
        <dbReference type="ChEBI" id="CHEBI:29105"/>
        <note>catalytic</note>
    </ligand>
</feature>
<evidence type="ECO:0000256" key="5">
    <source>
        <dbReference type="ARBA" id="ARBA00022598"/>
    </source>
</evidence>
<dbReference type="SUPFAM" id="SSF55681">
    <property type="entry name" value="Class II aaRS and biotin synthetases"/>
    <property type="match status" value="1"/>
</dbReference>
<evidence type="ECO:0000256" key="8">
    <source>
        <dbReference type="ARBA" id="ARBA00022833"/>
    </source>
</evidence>
<dbReference type="FunFam" id="3.40.50.800:FF:000001">
    <property type="entry name" value="Threonine--tRNA ligase"/>
    <property type="match status" value="1"/>
</dbReference>
<dbReference type="PRINTS" id="PR01047">
    <property type="entry name" value="TRNASYNTHTHR"/>
</dbReference>
<dbReference type="SMART" id="SM00863">
    <property type="entry name" value="tRNA_SAD"/>
    <property type="match status" value="1"/>
</dbReference>
<proteinExistence type="inferred from homology"/>
<dbReference type="InterPro" id="IPR002314">
    <property type="entry name" value="aa-tRNA-synt_IIb"/>
</dbReference>
<evidence type="ECO:0000259" key="16">
    <source>
        <dbReference type="PROSITE" id="PS50862"/>
    </source>
</evidence>
<dbReference type="Pfam" id="PF07973">
    <property type="entry name" value="tRNA_SAD"/>
    <property type="match status" value="1"/>
</dbReference>
<evidence type="ECO:0000256" key="2">
    <source>
        <dbReference type="ARBA" id="ARBA00008226"/>
    </source>
</evidence>
<evidence type="ECO:0000256" key="13">
    <source>
        <dbReference type="ARBA" id="ARBA00049515"/>
    </source>
</evidence>
<dbReference type="InterPro" id="IPR004154">
    <property type="entry name" value="Anticodon-bd"/>
</dbReference>
<keyword evidence="8 14" id="KW-0862">Zinc</keyword>
<dbReference type="GO" id="GO:0000049">
    <property type="term" value="F:tRNA binding"/>
    <property type="evidence" value="ECO:0007669"/>
    <property type="project" value="UniProtKB-KW"/>
</dbReference>
<evidence type="ECO:0000256" key="3">
    <source>
        <dbReference type="ARBA" id="ARBA00022490"/>
    </source>
</evidence>
<protein>
    <recommendedName>
        <fullName evidence="14">Threonine--tRNA ligase</fullName>
        <ecNumber evidence="14">6.1.1.3</ecNumber>
    </recommendedName>
    <alternativeName>
        <fullName evidence="14">Threonyl-tRNA synthetase</fullName>
        <shortName evidence="14">ThrRS</shortName>
    </alternativeName>
</protein>
<dbReference type="GO" id="GO:0004829">
    <property type="term" value="F:threonine-tRNA ligase activity"/>
    <property type="evidence" value="ECO:0007669"/>
    <property type="project" value="UniProtKB-UniRule"/>
</dbReference>
<dbReference type="InterPro" id="IPR045864">
    <property type="entry name" value="aa-tRNA-synth_II/BPL/LPL"/>
</dbReference>
<dbReference type="Pfam" id="PF00587">
    <property type="entry name" value="tRNA-synt_2b"/>
    <property type="match status" value="1"/>
</dbReference>
<feature type="region of interest" description="Disordered" evidence="15">
    <location>
        <begin position="1"/>
        <end position="23"/>
    </location>
</feature>
<keyword evidence="12 14" id="KW-0030">Aminoacyl-tRNA synthetase</keyword>
<dbReference type="EC" id="6.1.1.3" evidence="14"/>
<dbReference type="InterPro" id="IPR002320">
    <property type="entry name" value="Thr-tRNA-ligase_IIa"/>
</dbReference>
<keyword evidence="6 14" id="KW-0479">Metal-binding</keyword>
<dbReference type="PANTHER" id="PTHR11451">
    <property type="entry name" value="THREONINE-TRNA LIGASE"/>
    <property type="match status" value="1"/>
</dbReference>
<dbReference type="EMBL" id="PFAJ01000052">
    <property type="protein sequence ID" value="PIR96954.1"/>
    <property type="molecule type" value="Genomic_DNA"/>
</dbReference>
<comment type="caution">
    <text evidence="14">Lacks conserved residue(s) required for the propagation of feature annotation.</text>
</comment>
<evidence type="ECO:0000313" key="18">
    <source>
        <dbReference type="Proteomes" id="UP000230557"/>
    </source>
</evidence>
<dbReference type="GO" id="GO:0006435">
    <property type="term" value="P:threonyl-tRNA aminoacylation"/>
    <property type="evidence" value="ECO:0007669"/>
    <property type="project" value="UniProtKB-UniRule"/>
</dbReference>
<name>A0A2H0VCV5_9BACT</name>
<evidence type="ECO:0000256" key="4">
    <source>
        <dbReference type="ARBA" id="ARBA00022555"/>
    </source>
</evidence>
<evidence type="ECO:0000313" key="17">
    <source>
        <dbReference type="EMBL" id="PIR96954.1"/>
    </source>
</evidence>
<evidence type="ECO:0000256" key="9">
    <source>
        <dbReference type="ARBA" id="ARBA00022840"/>
    </source>
</evidence>
<keyword evidence="4 14" id="KW-0820">tRNA-binding</keyword>
<sequence length="624" mass="71975">MPKKKVSPKKPSKDFKKKKVSDKASFSTKVVGGKADRKEDNLDAIRHTASHVLAYAVKQLFPTVKFGIGPVIDTGFYYDFDLPRPLRPDDLPKIEKKMKEIIRQNLPMEKIIVPMEKAKHAAKQAGQKFKLEILEEIESGERARVSPEINKGEVTFYRIGEFTDLCKGNHARSTGEIPIDAFKLTHFAGAYWKGSESREQLQRVYGALFTTNQKLQEYLKQMEEARKRDHKKLGPQMGLFMFHPTAPGMPYWLPKGMIVLNGLMDYWRKDHAKRGYEETSTPQVNKKELWVTSGHWEHYKDDMFIADLGKDEIYGIKAMNCPNAMIIFGHKTRSYKELPLRLSDADILHRYEGSGMLNGLLRARAFRQDDAHVFVTENQIESEYKEIFDITEHFYKIFGLQFRYRLSTRPENFMGDSSIWEDAENILKKILDKQVGEGKYELGTGEGAFYGPKVDILMKDSLGRDWQMGTIQLDFNQPERFKLKYVDKDGSLKTPAVIHRVIYGSLERFIGVLIEHYAGALPTWLMPVQTIVLPISDKLNKYGYGITKELYEAGIRVEIDDRNESVGKKIREAEMQKVPYMLVVGKKEAKAKKITVRKRGEREQKTMAVSAFFKQIQKEIKEKK</sequence>
<dbReference type="SUPFAM" id="SSF52954">
    <property type="entry name" value="Class II aaRS ABD-related"/>
    <property type="match status" value="1"/>
</dbReference>
<feature type="domain" description="Aminoacyl-transfer RNA synthetases class-II family profile" evidence="16">
    <location>
        <begin position="254"/>
        <end position="522"/>
    </location>
</feature>
<keyword evidence="10 14" id="KW-0694">RNA-binding</keyword>
<dbReference type="InterPro" id="IPR047246">
    <property type="entry name" value="ThrRS_anticodon"/>
</dbReference>
<evidence type="ECO:0000256" key="7">
    <source>
        <dbReference type="ARBA" id="ARBA00022741"/>
    </source>
</evidence>
<dbReference type="Proteomes" id="UP000230557">
    <property type="component" value="Unassembled WGS sequence"/>
</dbReference>
<dbReference type="Gene3D" id="3.30.930.10">
    <property type="entry name" value="Bira Bifunctional Protein, Domain 2"/>
    <property type="match status" value="1"/>
</dbReference>
<comment type="subunit">
    <text evidence="14">Homodimer.</text>
</comment>
<dbReference type="HAMAP" id="MF_00184">
    <property type="entry name" value="Thr_tRNA_synth"/>
    <property type="match status" value="1"/>
</dbReference>
<dbReference type="NCBIfam" id="TIGR00418">
    <property type="entry name" value="thrS"/>
    <property type="match status" value="1"/>
</dbReference>
<feature type="compositionally biased region" description="Basic residues" evidence="15">
    <location>
        <begin position="1"/>
        <end position="20"/>
    </location>
</feature>
<dbReference type="Gene3D" id="3.40.50.800">
    <property type="entry name" value="Anticodon-binding domain"/>
    <property type="match status" value="1"/>
</dbReference>
<dbReference type="GO" id="GO:0046872">
    <property type="term" value="F:metal ion binding"/>
    <property type="evidence" value="ECO:0007669"/>
    <property type="project" value="UniProtKB-KW"/>
</dbReference>
<keyword evidence="5 14" id="KW-0436">Ligase</keyword>
<evidence type="ECO:0000256" key="11">
    <source>
        <dbReference type="ARBA" id="ARBA00022917"/>
    </source>
</evidence>
<dbReference type="SUPFAM" id="SSF55186">
    <property type="entry name" value="ThrRS/AlaRS common domain"/>
    <property type="match status" value="1"/>
</dbReference>
<dbReference type="InterPro" id="IPR006195">
    <property type="entry name" value="aa-tRNA-synth_II"/>
</dbReference>
<evidence type="ECO:0000256" key="15">
    <source>
        <dbReference type="SAM" id="MobiDB-lite"/>
    </source>
</evidence>
<evidence type="ECO:0000256" key="1">
    <source>
        <dbReference type="ARBA" id="ARBA00004496"/>
    </source>
</evidence>
<evidence type="ECO:0000256" key="12">
    <source>
        <dbReference type="ARBA" id="ARBA00023146"/>
    </source>
</evidence>
<dbReference type="CDD" id="cd00860">
    <property type="entry name" value="ThrRS_anticodon"/>
    <property type="match status" value="1"/>
</dbReference>
<dbReference type="CDD" id="cd00771">
    <property type="entry name" value="ThrRS_core"/>
    <property type="match status" value="1"/>
</dbReference>
<dbReference type="GO" id="GO:0005524">
    <property type="term" value="F:ATP binding"/>
    <property type="evidence" value="ECO:0007669"/>
    <property type="project" value="UniProtKB-UniRule"/>
</dbReference>
<comment type="similarity">
    <text evidence="2 14">Belongs to the class-II aminoacyl-tRNA synthetase family.</text>
</comment>
<dbReference type="Pfam" id="PF03129">
    <property type="entry name" value="HGTP_anticodon"/>
    <property type="match status" value="1"/>
</dbReference>
<dbReference type="InterPro" id="IPR033728">
    <property type="entry name" value="ThrRS_core"/>
</dbReference>